<sequence length="554" mass="58090">MAAFLVSPFGLAIGGAITAAVLFKTELIAAWGEIRVWFSSWVENNRTRLEGLKQAWSGFVTALGPLWKAIKDGFVLMGKGIASAFGPGVAAQITGFGSLVGTVMSGLIDYFTQYLQGVTTVINRFTQGVPAATEKIVAFVNGIGPQLASAWQWVKDSAKGIWDGIGETMTNAWNGVKESLAVVWEGIKAKFREWAHSLGDVFDSAWESLHSKFSALWDKLKGWFISTALPQLKEAIAAAWKATDWSFLGEAVTDGLRAGIRAGKTAVLAEGVGLAAELISGAKDKLGIRSPSRVFTEIGEQVGNGFVNGIRNKIAEAGKAVQQLVSTGQSGFTNSFLAGATRNIVGPDADKQFKAWTESISKGAIQVQSAWSSAMTHVGSAIDEFVKTGKLNFSDLVRSIIADLASAALKNAFNGLLQGILGATGGMFGGSTGSTGGGILSGLGSIFGGIFGGMASFEGGGYTGTGSRSGGLDGRGGRLALLHPRETVIDHAAIKRDARGGQRPQVHLTVPINLQPGVSHEELARIMPTVQQGIIKTLLDTIPRGGRFASAFGQ</sequence>
<evidence type="ECO:0000259" key="1">
    <source>
        <dbReference type="Pfam" id="PF09718"/>
    </source>
</evidence>
<dbReference type="Gene3D" id="1.20.120.20">
    <property type="entry name" value="Apolipoprotein"/>
    <property type="match status" value="1"/>
</dbReference>
<dbReference type="EMBL" id="JAPDDR010000025">
    <property type="protein sequence ID" value="MCW1917064.1"/>
    <property type="molecule type" value="Genomic_DNA"/>
</dbReference>
<dbReference type="InterPro" id="IPR006431">
    <property type="entry name" value="Phage_tape_meas_C"/>
</dbReference>
<accession>A0ABT3GBQ8</accession>
<dbReference type="Proteomes" id="UP001165653">
    <property type="component" value="Unassembled WGS sequence"/>
</dbReference>
<protein>
    <recommendedName>
        <fullName evidence="1">Bacteriophage tail tape measure C-terminal domain-containing protein</fullName>
    </recommendedName>
</protein>
<name>A0ABT3GBQ8_9BACT</name>
<dbReference type="Pfam" id="PF09718">
    <property type="entry name" value="Tape_meas_lam_C"/>
    <property type="match status" value="1"/>
</dbReference>
<reference evidence="2" key="1">
    <citation type="submission" date="2022-10" db="EMBL/GenBank/DDBJ databases">
        <title>Luteolibacter sp. GHJ8, whole genome shotgun sequencing project.</title>
        <authorList>
            <person name="Zhao G."/>
            <person name="Shen L."/>
        </authorList>
    </citation>
    <scope>NUCLEOTIDE SEQUENCE</scope>
    <source>
        <strain evidence="2">GHJ8</strain>
    </source>
</reference>
<keyword evidence="3" id="KW-1185">Reference proteome</keyword>
<gene>
    <name evidence="2" type="ORF">OJ996_25975</name>
</gene>
<proteinExistence type="predicted"/>
<comment type="caution">
    <text evidence="2">The sequence shown here is derived from an EMBL/GenBank/DDBJ whole genome shotgun (WGS) entry which is preliminary data.</text>
</comment>
<organism evidence="2 3">
    <name type="scientific">Luteolibacter rhizosphaerae</name>
    <dbReference type="NCBI Taxonomy" id="2989719"/>
    <lineage>
        <taxon>Bacteria</taxon>
        <taxon>Pseudomonadati</taxon>
        <taxon>Verrucomicrobiota</taxon>
        <taxon>Verrucomicrobiia</taxon>
        <taxon>Verrucomicrobiales</taxon>
        <taxon>Verrucomicrobiaceae</taxon>
        <taxon>Luteolibacter</taxon>
    </lineage>
</organism>
<feature type="domain" description="Bacteriophage tail tape measure C-terminal" evidence="1">
    <location>
        <begin position="350"/>
        <end position="417"/>
    </location>
</feature>
<evidence type="ECO:0000313" key="3">
    <source>
        <dbReference type="Proteomes" id="UP001165653"/>
    </source>
</evidence>
<evidence type="ECO:0000313" key="2">
    <source>
        <dbReference type="EMBL" id="MCW1917064.1"/>
    </source>
</evidence>
<dbReference type="RefSeq" id="WP_264516683.1">
    <property type="nucleotide sequence ID" value="NZ_JAPDDR010000025.1"/>
</dbReference>